<proteinExistence type="predicted"/>
<dbReference type="Proteomes" id="UP000444721">
    <property type="component" value="Unassembled WGS sequence"/>
</dbReference>
<dbReference type="RefSeq" id="XP_044562196.1">
    <property type="nucleotide sequence ID" value="XM_044706783.1"/>
</dbReference>
<accession>A0A6A5BHY8</accession>
<keyword evidence="3" id="KW-1185">Reference proteome</keyword>
<dbReference type="OrthoDB" id="10505129at2759"/>
<name>A0A6A5BHY8_NAEFO</name>
<gene>
    <name evidence="2" type="ORF">FDP41_003475</name>
</gene>
<dbReference type="VEuPathDB" id="AmoebaDB:FDP41_003475"/>
<protein>
    <submittedName>
        <fullName evidence="2">Uncharacterized protein</fullName>
    </submittedName>
</protein>
<dbReference type="EMBL" id="VFQX01000034">
    <property type="protein sequence ID" value="KAF0977483.1"/>
    <property type="molecule type" value="Genomic_DNA"/>
</dbReference>
<evidence type="ECO:0000313" key="2">
    <source>
        <dbReference type="EMBL" id="KAF0977483.1"/>
    </source>
</evidence>
<organism evidence="2 3">
    <name type="scientific">Naegleria fowleri</name>
    <name type="common">Brain eating amoeba</name>
    <dbReference type="NCBI Taxonomy" id="5763"/>
    <lineage>
        <taxon>Eukaryota</taxon>
        <taxon>Discoba</taxon>
        <taxon>Heterolobosea</taxon>
        <taxon>Tetramitia</taxon>
        <taxon>Eutetramitia</taxon>
        <taxon>Vahlkampfiidae</taxon>
        <taxon>Naegleria</taxon>
    </lineage>
</organism>
<dbReference type="VEuPathDB" id="AmoebaDB:NF0063380"/>
<comment type="caution">
    <text evidence="2">The sequence shown here is derived from an EMBL/GenBank/DDBJ whole genome shotgun (WGS) entry which is preliminary data.</text>
</comment>
<dbReference type="GeneID" id="68110693"/>
<evidence type="ECO:0000313" key="3">
    <source>
        <dbReference type="Proteomes" id="UP000444721"/>
    </source>
</evidence>
<feature type="compositionally biased region" description="Polar residues" evidence="1">
    <location>
        <begin position="1"/>
        <end position="19"/>
    </location>
</feature>
<evidence type="ECO:0000256" key="1">
    <source>
        <dbReference type="SAM" id="MobiDB-lite"/>
    </source>
</evidence>
<dbReference type="AlphaFoldDB" id="A0A6A5BHY8"/>
<sequence>MLLTQPAATRSDVPTTSLPKITKKRRSNKKSKSTEFASCLFSSFPYHFSTNVRIYQNSSSPSSACDNLNTCVFQTMVLQDKSMIAVSKRTKQDKCQPYEQVLDIVVNDPMSNHPSLLSTSDFFIKSGFLFVKPQQPKHAKATCNTVSETTHNSNDDTNKSIQSITRKGRTSMLSIKELLN</sequence>
<feature type="region of interest" description="Disordered" evidence="1">
    <location>
        <begin position="1"/>
        <end position="29"/>
    </location>
</feature>
<reference evidence="2 3" key="1">
    <citation type="journal article" date="2019" name="Sci. Rep.">
        <title>Nanopore sequencing improves the draft genome of the human pathogenic amoeba Naegleria fowleri.</title>
        <authorList>
            <person name="Liechti N."/>
            <person name="Schurch N."/>
            <person name="Bruggmann R."/>
            <person name="Wittwer M."/>
        </authorList>
    </citation>
    <scope>NUCLEOTIDE SEQUENCE [LARGE SCALE GENOMIC DNA]</scope>
    <source>
        <strain evidence="2 3">ATCC 30894</strain>
    </source>
</reference>